<evidence type="ECO:0000259" key="10">
    <source>
        <dbReference type="Pfam" id="PF01272"/>
    </source>
</evidence>
<evidence type="ECO:0000256" key="9">
    <source>
        <dbReference type="RuleBase" id="RU000556"/>
    </source>
</evidence>
<dbReference type="Gene3D" id="3.10.50.30">
    <property type="entry name" value="Transcription elongation factor, GreA/GreB, C-terminal domain"/>
    <property type="match status" value="1"/>
</dbReference>
<evidence type="ECO:0000256" key="8">
    <source>
        <dbReference type="HAMAP-Rule" id="MF_00105"/>
    </source>
</evidence>
<dbReference type="InterPro" id="IPR006359">
    <property type="entry name" value="Tscrpt_elong_fac_GreA"/>
</dbReference>
<dbReference type="SUPFAM" id="SSF54534">
    <property type="entry name" value="FKBP-like"/>
    <property type="match status" value="1"/>
</dbReference>
<keyword evidence="3 8" id="KW-0805">Transcription regulation</keyword>
<dbReference type="GO" id="GO:0070063">
    <property type="term" value="F:RNA polymerase binding"/>
    <property type="evidence" value="ECO:0007669"/>
    <property type="project" value="InterPro"/>
</dbReference>
<evidence type="ECO:0000256" key="3">
    <source>
        <dbReference type="ARBA" id="ARBA00023015"/>
    </source>
</evidence>
<dbReference type="FunFam" id="1.10.287.180:FF:000001">
    <property type="entry name" value="Transcription elongation factor GreA"/>
    <property type="match status" value="1"/>
</dbReference>
<reference evidence="12 13" key="1">
    <citation type="submission" date="2017-09" db="EMBL/GenBank/DDBJ databases">
        <title>Depth-based differentiation of microbial function through sediment-hosted aquifers and enrichment of novel symbionts in the deep terrestrial subsurface.</title>
        <authorList>
            <person name="Probst A.J."/>
            <person name="Ladd B."/>
            <person name="Jarett J.K."/>
            <person name="Geller-Mcgrath D.E."/>
            <person name="Sieber C.M."/>
            <person name="Emerson J.B."/>
            <person name="Anantharaman K."/>
            <person name="Thomas B.C."/>
            <person name="Malmstrom R."/>
            <person name="Stieglmeier M."/>
            <person name="Klingl A."/>
            <person name="Woyke T."/>
            <person name="Ryan C.M."/>
            <person name="Banfield J.F."/>
        </authorList>
    </citation>
    <scope>NUCLEOTIDE SEQUENCE [LARGE SCALE GENOMIC DNA]</scope>
    <source>
        <strain evidence="12">CG08_land_8_20_14_0_20_40_16</strain>
    </source>
</reference>
<protein>
    <recommendedName>
        <fullName evidence="2 8">Transcription elongation factor GreA</fullName>
    </recommendedName>
    <alternativeName>
        <fullName evidence="7 8">Transcript cleavage factor GreA</fullName>
    </alternativeName>
</protein>
<proteinExistence type="inferred from homology"/>
<dbReference type="InterPro" id="IPR022691">
    <property type="entry name" value="Tscrpt_elong_fac_GreA/B_N"/>
</dbReference>
<keyword evidence="5 8" id="KW-0804">Transcription</keyword>
<evidence type="ECO:0000313" key="12">
    <source>
        <dbReference type="EMBL" id="PIS42104.1"/>
    </source>
</evidence>
<name>A0A2H0YUC7_9BACT</name>
<evidence type="ECO:0000256" key="1">
    <source>
        <dbReference type="ARBA" id="ARBA00008213"/>
    </source>
</evidence>
<organism evidence="12 13">
    <name type="scientific">Candidatus Kerfeldbacteria bacterium CG08_land_8_20_14_0_20_40_16</name>
    <dbReference type="NCBI Taxonomy" id="2014244"/>
    <lineage>
        <taxon>Bacteria</taxon>
        <taxon>Candidatus Kerfeldiibacteriota</taxon>
    </lineage>
</organism>
<evidence type="ECO:0000256" key="7">
    <source>
        <dbReference type="ARBA" id="ARBA00030776"/>
    </source>
</evidence>
<dbReference type="PIRSF" id="PIRSF006092">
    <property type="entry name" value="GreA_GreB"/>
    <property type="match status" value="1"/>
</dbReference>
<dbReference type="Gene3D" id="1.10.287.180">
    <property type="entry name" value="Transcription elongation factor, GreA/GreB, N-terminal domain"/>
    <property type="match status" value="1"/>
</dbReference>
<dbReference type="PANTHER" id="PTHR30437">
    <property type="entry name" value="TRANSCRIPTION ELONGATION FACTOR GREA"/>
    <property type="match status" value="1"/>
</dbReference>
<keyword evidence="12" id="KW-0251">Elongation factor</keyword>
<gene>
    <name evidence="8" type="primary">greA</name>
    <name evidence="12" type="ORF">COT24_05200</name>
</gene>
<dbReference type="NCBIfam" id="NF001263">
    <property type="entry name" value="PRK00226.1-4"/>
    <property type="match status" value="1"/>
</dbReference>
<dbReference type="GO" id="GO:0003746">
    <property type="term" value="F:translation elongation factor activity"/>
    <property type="evidence" value="ECO:0007669"/>
    <property type="project" value="UniProtKB-KW"/>
</dbReference>
<dbReference type="InterPro" id="IPR028624">
    <property type="entry name" value="Tscrpt_elong_fac_GreA/B"/>
</dbReference>
<comment type="similarity">
    <text evidence="1 8 9">Belongs to the GreA/GreB family.</text>
</comment>
<evidence type="ECO:0000256" key="2">
    <source>
        <dbReference type="ARBA" id="ARBA00013729"/>
    </source>
</evidence>
<dbReference type="FunFam" id="3.10.50.30:FF:000001">
    <property type="entry name" value="Transcription elongation factor GreA"/>
    <property type="match status" value="1"/>
</dbReference>
<dbReference type="InterPro" id="IPR018151">
    <property type="entry name" value="TF_GreA/GreB_CS"/>
</dbReference>
<keyword evidence="12" id="KW-0648">Protein biosynthesis</keyword>
<sequence length="154" mass="17490">MEDKNTFITKEGLEKLKKELDYLKTEKRKEVAERIREAKELGDLSENAEYTEAKEEQAFFEGKIIELEYVIKNSQIIKSDKKSDIVRVGSKIKLESGNEQFEYIIVGSNESDPSSGKISNESPLGKAFLNKKIGDEVSVEVPQGVKKFKIVEIN</sequence>
<comment type="caution">
    <text evidence="12">The sequence shown here is derived from an EMBL/GenBank/DDBJ whole genome shotgun (WGS) entry which is preliminary data.</text>
</comment>
<dbReference type="NCBIfam" id="TIGR01462">
    <property type="entry name" value="greA"/>
    <property type="match status" value="1"/>
</dbReference>
<keyword evidence="4 8" id="KW-0238">DNA-binding</keyword>
<feature type="domain" description="Transcription elongation factor GreA/GreB C-terminal" evidence="10">
    <location>
        <begin position="82"/>
        <end position="154"/>
    </location>
</feature>
<dbReference type="InterPro" id="IPR036805">
    <property type="entry name" value="Tscrpt_elong_fac_GreA/B_N_sf"/>
</dbReference>
<comment type="function">
    <text evidence="6 8 9">Necessary for efficient RNA polymerase transcription elongation past template-encoded arresting sites. The arresting sites in DNA have the property of trapping a certain fraction of elongating RNA polymerases that pass through, resulting in locked ternary complexes. Cleavage of the nascent transcript by cleavage factors such as GreA or GreB allows the resumption of elongation from the new 3'terminus. GreA releases sequences of 2 to 3 nucleotides.</text>
</comment>
<dbReference type="GO" id="GO:0032784">
    <property type="term" value="P:regulation of DNA-templated transcription elongation"/>
    <property type="evidence" value="ECO:0007669"/>
    <property type="project" value="UniProtKB-UniRule"/>
</dbReference>
<dbReference type="InterPro" id="IPR023459">
    <property type="entry name" value="Tscrpt_elong_fac_GreA/B_fam"/>
</dbReference>
<dbReference type="InterPro" id="IPR036953">
    <property type="entry name" value="GreA/GreB_C_sf"/>
</dbReference>
<feature type="domain" description="Transcription elongation factor GreA/GreB N-terminal" evidence="11">
    <location>
        <begin position="7"/>
        <end position="76"/>
    </location>
</feature>
<evidence type="ECO:0000256" key="4">
    <source>
        <dbReference type="ARBA" id="ARBA00023125"/>
    </source>
</evidence>
<dbReference type="SUPFAM" id="SSF46557">
    <property type="entry name" value="GreA transcript cleavage protein, N-terminal domain"/>
    <property type="match status" value="1"/>
</dbReference>
<dbReference type="PROSITE" id="PS00829">
    <property type="entry name" value="GREAB_1"/>
    <property type="match status" value="1"/>
</dbReference>
<accession>A0A2H0YUC7</accession>
<dbReference type="PANTHER" id="PTHR30437:SF4">
    <property type="entry name" value="TRANSCRIPTION ELONGATION FACTOR GREA"/>
    <property type="match status" value="1"/>
</dbReference>
<dbReference type="InterPro" id="IPR001437">
    <property type="entry name" value="Tscrpt_elong_fac_GreA/B_C"/>
</dbReference>
<evidence type="ECO:0000313" key="13">
    <source>
        <dbReference type="Proteomes" id="UP000231542"/>
    </source>
</evidence>
<dbReference type="GO" id="GO:0003677">
    <property type="term" value="F:DNA binding"/>
    <property type="evidence" value="ECO:0007669"/>
    <property type="project" value="UniProtKB-UniRule"/>
</dbReference>
<dbReference type="GO" id="GO:0006354">
    <property type="term" value="P:DNA-templated transcription elongation"/>
    <property type="evidence" value="ECO:0007669"/>
    <property type="project" value="TreeGrafter"/>
</dbReference>
<dbReference type="Pfam" id="PF01272">
    <property type="entry name" value="GreA_GreB"/>
    <property type="match status" value="1"/>
</dbReference>
<evidence type="ECO:0000259" key="11">
    <source>
        <dbReference type="Pfam" id="PF03449"/>
    </source>
</evidence>
<dbReference type="Proteomes" id="UP000231542">
    <property type="component" value="Unassembled WGS sequence"/>
</dbReference>
<dbReference type="Pfam" id="PF03449">
    <property type="entry name" value="GreA_GreB_N"/>
    <property type="match status" value="1"/>
</dbReference>
<evidence type="ECO:0000256" key="6">
    <source>
        <dbReference type="ARBA" id="ARBA00024916"/>
    </source>
</evidence>
<dbReference type="AlphaFoldDB" id="A0A2H0YUC7"/>
<evidence type="ECO:0000256" key="5">
    <source>
        <dbReference type="ARBA" id="ARBA00023163"/>
    </source>
</evidence>
<dbReference type="EMBL" id="PEXU01000057">
    <property type="protein sequence ID" value="PIS42104.1"/>
    <property type="molecule type" value="Genomic_DNA"/>
</dbReference>
<dbReference type="HAMAP" id="MF_00105">
    <property type="entry name" value="GreA_GreB"/>
    <property type="match status" value="1"/>
</dbReference>